<keyword evidence="1 4" id="KW-0378">Hydrolase</keyword>
<dbReference type="EMBL" id="MCGR01000102">
    <property type="protein sequence ID" value="ORY53990.1"/>
    <property type="molecule type" value="Genomic_DNA"/>
</dbReference>
<dbReference type="InterPro" id="IPR029058">
    <property type="entry name" value="AB_hydrolase_fold"/>
</dbReference>
<dbReference type="STRING" id="106004.A0A1Y2D406"/>
<dbReference type="InterPro" id="IPR049492">
    <property type="entry name" value="BD-FAE-like_dom"/>
</dbReference>
<proteinExistence type="predicted"/>
<dbReference type="Pfam" id="PF00326">
    <property type="entry name" value="Peptidase_S9"/>
    <property type="match status" value="1"/>
</dbReference>
<protein>
    <submittedName>
        <fullName evidence="4">Alpha/Beta hydrolase protein</fullName>
    </submittedName>
</protein>
<sequence length="357" mass="38783">MAQHATIETYVYKTVGDVSLTVDVHLPDITKYGVVAALSRQIMLQAAGKASSNATPDHSLPVLVFWHGGGLVGGNREGWLPRWLFKDALDAGFAVISPDYTLLTPRTAHDTLEDVKDLFSWIQDKLNPLLAGAGSQHLINTSKVAVSGASAGGYLAYLSATQVLPRPKALASIYAMGGDYLTEHYFKPKTAPFSNNQPLIEDSSIFNSITNAPPSTRIVRTGVDHEKEPRLRYFSWLLQEGTFLDVLTGEPGLSKQLLTLPAEERQAAIPTISADLFPQLAPSTSDFPPMISVHGTGDEAVLVEESRAFAEQVRKVGVDVELIELEGANHAFDLGYKSSKEHAGLEKVVPFLLKHLQ</sequence>
<dbReference type="OrthoDB" id="19653at2759"/>
<dbReference type="PANTHER" id="PTHR48081">
    <property type="entry name" value="AB HYDROLASE SUPERFAMILY PROTEIN C4A8.06C"/>
    <property type="match status" value="1"/>
</dbReference>
<dbReference type="GO" id="GO:0006508">
    <property type="term" value="P:proteolysis"/>
    <property type="evidence" value="ECO:0007669"/>
    <property type="project" value="InterPro"/>
</dbReference>
<comment type="caution">
    <text evidence="4">The sequence shown here is derived from an EMBL/GenBank/DDBJ whole genome shotgun (WGS) entry which is preliminary data.</text>
</comment>
<dbReference type="SUPFAM" id="SSF53474">
    <property type="entry name" value="alpha/beta-Hydrolases"/>
    <property type="match status" value="1"/>
</dbReference>
<evidence type="ECO:0000313" key="5">
    <source>
        <dbReference type="Proteomes" id="UP000193467"/>
    </source>
</evidence>
<dbReference type="InterPro" id="IPR050300">
    <property type="entry name" value="GDXG_lipolytic_enzyme"/>
</dbReference>
<feature type="domain" description="BD-FAE-like" evidence="3">
    <location>
        <begin position="57"/>
        <end position="162"/>
    </location>
</feature>
<dbReference type="PANTHER" id="PTHR48081:SF3">
    <property type="entry name" value="ALPHA_BETA HYDROLASE FOLD-3 DOMAIN-CONTAINING PROTEIN"/>
    <property type="match status" value="1"/>
</dbReference>
<evidence type="ECO:0000259" key="3">
    <source>
        <dbReference type="Pfam" id="PF20434"/>
    </source>
</evidence>
<organism evidence="4 5">
    <name type="scientific">Leucosporidium creatinivorum</name>
    <dbReference type="NCBI Taxonomy" id="106004"/>
    <lineage>
        <taxon>Eukaryota</taxon>
        <taxon>Fungi</taxon>
        <taxon>Dikarya</taxon>
        <taxon>Basidiomycota</taxon>
        <taxon>Pucciniomycotina</taxon>
        <taxon>Microbotryomycetes</taxon>
        <taxon>Leucosporidiales</taxon>
        <taxon>Leucosporidium</taxon>
    </lineage>
</organism>
<name>A0A1Y2D406_9BASI</name>
<gene>
    <name evidence="4" type="ORF">BCR35DRAFT_284774</name>
</gene>
<reference evidence="4 5" key="1">
    <citation type="submission" date="2016-07" db="EMBL/GenBank/DDBJ databases">
        <title>Pervasive Adenine N6-methylation of Active Genes in Fungi.</title>
        <authorList>
            <consortium name="DOE Joint Genome Institute"/>
            <person name="Mondo S.J."/>
            <person name="Dannebaum R.O."/>
            <person name="Kuo R.C."/>
            <person name="Labutti K."/>
            <person name="Haridas S."/>
            <person name="Kuo A."/>
            <person name="Salamov A."/>
            <person name="Ahrendt S.R."/>
            <person name="Lipzen A."/>
            <person name="Sullivan W."/>
            <person name="Andreopoulos W.B."/>
            <person name="Clum A."/>
            <person name="Lindquist E."/>
            <person name="Daum C."/>
            <person name="Ramamoorthy G.K."/>
            <person name="Gryganskyi A."/>
            <person name="Culley D."/>
            <person name="Magnuson J.K."/>
            <person name="James T.Y."/>
            <person name="O'Malley M.A."/>
            <person name="Stajich J.E."/>
            <person name="Spatafora J.W."/>
            <person name="Visel A."/>
            <person name="Grigoriev I.V."/>
        </authorList>
    </citation>
    <scope>NUCLEOTIDE SEQUENCE [LARGE SCALE GENOMIC DNA]</scope>
    <source>
        <strain evidence="4 5">62-1032</strain>
    </source>
</reference>
<dbReference type="AlphaFoldDB" id="A0A1Y2D406"/>
<dbReference type="Proteomes" id="UP000193467">
    <property type="component" value="Unassembled WGS sequence"/>
</dbReference>
<evidence type="ECO:0000259" key="2">
    <source>
        <dbReference type="Pfam" id="PF00326"/>
    </source>
</evidence>
<dbReference type="InterPro" id="IPR001375">
    <property type="entry name" value="Peptidase_S9_cat"/>
</dbReference>
<keyword evidence="5" id="KW-1185">Reference proteome</keyword>
<evidence type="ECO:0000313" key="4">
    <source>
        <dbReference type="EMBL" id="ORY53990.1"/>
    </source>
</evidence>
<dbReference type="Pfam" id="PF20434">
    <property type="entry name" value="BD-FAE"/>
    <property type="match status" value="1"/>
</dbReference>
<evidence type="ECO:0000256" key="1">
    <source>
        <dbReference type="ARBA" id="ARBA00022801"/>
    </source>
</evidence>
<dbReference type="GO" id="GO:0008236">
    <property type="term" value="F:serine-type peptidase activity"/>
    <property type="evidence" value="ECO:0007669"/>
    <property type="project" value="InterPro"/>
</dbReference>
<accession>A0A1Y2D406</accession>
<dbReference type="InParanoid" id="A0A1Y2D406"/>
<feature type="domain" description="Peptidase S9 prolyl oligopeptidase catalytic" evidence="2">
    <location>
        <begin position="287"/>
        <end position="356"/>
    </location>
</feature>
<dbReference type="Gene3D" id="3.40.50.1820">
    <property type="entry name" value="alpha/beta hydrolase"/>
    <property type="match status" value="1"/>
</dbReference>